<dbReference type="PANTHER" id="PTHR35984">
    <property type="entry name" value="PERIPLASMIC SERINE PROTEASE"/>
    <property type="match status" value="1"/>
</dbReference>
<organism evidence="1 2">
    <name type="scientific">Faecalicatena contorta</name>
    <dbReference type="NCBI Taxonomy" id="39482"/>
    <lineage>
        <taxon>Bacteria</taxon>
        <taxon>Bacillati</taxon>
        <taxon>Bacillota</taxon>
        <taxon>Clostridia</taxon>
        <taxon>Lachnospirales</taxon>
        <taxon>Lachnospiraceae</taxon>
        <taxon>Faecalicatena</taxon>
    </lineage>
</organism>
<dbReference type="InterPro" id="IPR002825">
    <property type="entry name" value="Pept_S49_ser-pept_pro"/>
</dbReference>
<accession>A0A174LFU6</accession>
<sequence>MAGWDDILKELNETMSQSDYVRRKYLKQLSDYTGRNTIAYYSAFLSNPQADNIDINDLDMTGFMNALKGMECKRGLDLILHTPGGSPAAAEAIISYLRNKFNYDIRVIVPQMAMSAGTMMACAAKEIIMGKQSSLGPIDPQFNGIPAYNIQMEFEEAKIDLAANPQNAQYWAIKLQQYPAAFLKTAIDAIQLSGKLVREWLETGMFKGEQAESMINTIVSRLNEHDDSKTHGRHFNLEFCKSIGLKIIELESDAVLQDDVLSVHHAYMLTLGGSNATKIIECQNGKAVISHA</sequence>
<dbReference type="PANTHER" id="PTHR35984:SF1">
    <property type="entry name" value="PERIPLASMIC SERINE PROTEASE"/>
    <property type="match status" value="1"/>
</dbReference>
<dbReference type="AlphaFoldDB" id="A0A174LFU6"/>
<evidence type="ECO:0000313" key="2">
    <source>
        <dbReference type="Proteomes" id="UP000095544"/>
    </source>
</evidence>
<dbReference type="OrthoDB" id="9806253at2"/>
<dbReference type="Pfam" id="PF01972">
    <property type="entry name" value="SDH_protease"/>
    <property type="match status" value="1"/>
</dbReference>
<dbReference type="EMBL" id="CYZU01000066">
    <property type="protein sequence ID" value="CUP20470.1"/>
    <property type="molecule type" value="Genomic_DNA"/>
</dbReference>
<protein>
    <submittedName>
        <fullName evidence="1">Serine dehydrogenase proteinase</fullName>
    </submittedName>
</protein>
<evidence type="ECO:0000313" key="1">
    <source>
        <dbReference type="EMBL" id="CUP20470.1"/>
    </source>
</evidence>
<name>A0A174LFU6_9FIRM</name>
<dbReference type="STRING" id="39482.ERS852491_04541"/>
<dbReference type="Proteomes" id="UP000095544">
    <property type="component" value="Unassembled WGS sequence"/>
</dbReference>
<gene>
    <name evidence="1" type="ORF">ERS852491_04541</name>
</gene>
<dbReference type="Gene3D" id="3.90.226.10">
    <property type="entry name" value="2-enoyl-CoA Hydratase, Chain A, domain 1"/>
    <property type="match status" value="1"/>
</dbReference>
<dbReference type="GO" id="GO:0016020">
    <property type="term" value="C:membrane"/>
    <property type="evidence" value="ECO:0007669"/>
    <property type="project" value="InterPro"/>
</dbReference>
<dbReference type="InterPro" id="IPR029045">
    <property type="entry name" value="ClpP/crotonase-like_dom_sf"/>
</dbReference>
<dbReference type="SUPFAM" id="SSF52096">
    <property type="entry name" value="ClpP/crotonase"/>
    <property type="match status" value="1"/>
</dbReference>
<reference evidence="1 2" key="1">
    <citation type="submission" date="2015-09" db="EMBL/GenBank/DDBJ databases">
        <authorList>
            <consortium name="Pathogen Informatics"/>
        </authorList>
    </citation>
    <scope>NUCLEOTIDE SEQUENCE [LARGE SCALE GENOMIC DNA]</scope>
    <source>
        <strain evidence="1 2">2789STDY5834876</strain>
    </source>
</reference>
<proteinExistence type="predicted"/>
<dbReference type="RefSeq" id="WP_055155036.1">
    <property type="nucleotide sequence ID" value="NZ_CYZU01000066.1"/>
</dbReference>